<evidence type="ECO:0000256" key="5">
    <source>
        <dbReference type="SAM" id="Coils"/>
    </source>
</evidence>
<comment type="similarity">
    <text evidence="1">Belongs to the peptidase C40 family.</text>
</comment>
<keyword evidence="4" id="KW-0788">Thiol protease</keyword>
<reference evidence="9" key="1">
    <citation type="submission" date="2020-01" db="EMBL/GenBank/DDBJ databases">
        <title>Insect and environment-associated Actinomycetes.</title>
        <authorList>
            <person name="Currrie C."/>
            <person name="Chevrette M."/>
            <person name="Carlson C."/>
            <person name="Stubbendieck R."/>
            <person name="Wendt-Pienkowski E."/>
        </authorList>
    </citation>
    <scope>NUCLEOTIDE SEQUENCE</scope>
    <source>
        <strain evidence="9">SID12501</strain>
    </source>
</reference>
<evidence type="ECO:0000259" key="8">
    <source>
        <dbReference type="PROSITE" id="PS51935"/>
    </source>
</evidence>
<dbReference type="GO" id="GO:0008234">
    <property type="term" value="F:cysteine-type peptidase activity"/>
    <property type="evidence" value="ECO:0007669"/>
    <property type="project" value="UniProtKB-KW"/>
</dbReference>
<dbReference type="InterPro" id="IPR038765">
    <property type="entry name" value="Papain-like_cys_pep_sf"/>
</dbReference>
<feature type="signal peptide" evidence="7">
    <location>
        <begin position="1"/>
        <end position="30"/>
    </location>
</feature>
<dbReference type="PANTHER" id="PTHR47359:SF3">
    <property type="entry name" value="NLP_P60 DOMAIN-CONTAINING PROTEIN-RELATED"/>
    <property type="match status" value="1"/>
</dbReference>
<feature type="chain" id="PRO_5025555483" evidence="7">
    <location>
        <begin position="31"/>
        <end position="363"/>
    </location>
</feature>
<evidence type="ECO:0000256" key="3">
    <source>
        <dbReference type="ARBA" id="ARBA00022801"/>
    </source>
</evidence>
<organism evidence="9">
    <name type="scientific">Streptomyces sp. SID12501</name>
    <dbReference type="NCBI Taxonomy" id="2706042"/>
    <lineage>
        <taxon>Bacteria</taxon>
        <taxon>Bacillati</taxon>
        <taxon>Actinomycetota</taxon>
        <taxon>Actinomycetes</taxon>
        <taxon>Kitasatosporales</taxon>
        <taxon>Streptomycetaceae</taxon>
        <taxon>Streptomyces</taxon>
    </lineage>
</organism>
<accession>A0A6B3C6K2</accession>
<evidence type="ECO:0000256" key="2">
    <source>
        <dbReference type="ARBA" id="ARBA00022670"/>
    </source>
</evidence>
<dbReference type="SUPFAM" id="SSF54001">
    <property type="entry name" value="Cysteine proteinases"/>
    <property type="match status" value="1"/>
</dbReference>
<feature type="coiled-coil region" evidence="5">
    <location>
        <begin position="63"/>
        <end position="111"/>
    </location>
</feature>
<dbReference type="RefSeq" id="WP_164324170.1">
    <property type="nucleotide sequence ID" value="NZ_JAAGLU010000074.1"/>
</dbReference>
<protein>
    <submittedName>
        <fullName evidence="9">Glycoside hydrolase</fullName>
    </submittedName>
</protein>
<dbReference type="Gene3D" id="3.90.1720.10">
    <property type="entry name" value="endopeptidase domain like (from Nostoc punctiforme)"/>
    <property type="match status" value="1"/>
</dbReference>
<keyword evidence="7" id="KW-0732">Signal</keyword>
<keyword evidence="2" id="KW-0645">Protease</keyword>
<evidence type="ECO:0000256" key="7">
    <source>
        <dbReference type="SAM" id="SignalP"/>
    </source>
</evidence>
<feature type="compositionally biased region" description="Pro residues" evidence="6">
    <location>
        <begin position="33"/>
        <end position="43"/>
    </location>
</feature>
<dbReference type="AlphaFoldDB" id="A0A6B3C6K2"/>
<keyword evidence="3 9" id="KW-0378">Hydrolase</keyword>
<feature type="coiled-coil region" evidence="5">
    <location>
        <begin position="182"/>
        <end position="231"/>
    </location>
</feature>
<evidence type="ECO:0000313" key="9">
    <source>
        <dbReference type="EMBL" id="NEC92481.1"/>
    </source>
</evidence>
<evidence type="ECO:0000256" key="4">
    <source>
        <dbReference type="ARBA" id="ARBA00022807"/>
    </source>
</evidence>
<dbReference type="Pfam" id="PF00877">
    <property type="entry name" value="NLPC_P60"/>
    <property type="match status" value="1"/>
</dbReference>
<comment type="caution">
    <text evidence="9">The sequence shown here is derived from an EMBL/GenBank/DDBJ whole genome shotgun (WGS) entry which is preliminary data.</text>
</comment>
<dbReference type="PROSITE" id="PS51935">
    <property type="entry name" value="NLPC_P60"/>
    <property type="match status" value="1"/>
</dbReference>
<dbReference type="InterPro" id="IPR000064">
    <property type="entry name" value="NLP_P60_dom"/>
</dbReference>
<dbReference type="PANTHER" id="PTHR47359">
    <property type="entry name" value="PEPTIDOGLYCAN DL-ENDOPEPTIDASE CWLO"/>
    <property type="match status" value="1"/>
</dbReference>
<sequence>MGAGKRSLVATAVGLVCAVTVLGGAGAAFASPAPTPTPTPTATPTPSVTLPPNKDLEAVQKRLEKLYHDAAVATDAYNAAEERSERQSAEIVELAREIVKGQKRLAQLKDRAGAAARAQYRSGGLPPTARLWLSDDPQAWLEGVSLIRQGEKATTGLLAEMTRTQQDLQLYAQDASAQWTKLEASRKARAAAQKQIEQQIAAAENLESQLQKEEKERLAELEREAAAKAQTSWLGSGVIDDTDGSTTAQAEKAVQFATAQTGKPYEWGAEGPGTYDCSGLTSAAWAAAGVTIPRTSQQQWDQLPHVDIEDMRPGDLIVYFDDASHIAMYVGEGKMVHAPRPGRTVTIAGAGSMKILGVVRPGA</sequence>
<proteinExistence type="inferred from homology"/>
<dbReference type="InterPro" id="IPR051794">
    <property type="entry name" value="PG_Endopeptidase_C40"/>
</dbReference>
<evidence type="ECO:0000256" key="1">
    <source>
        <dbReference type="ARBA" id="ARBA00007074"/>
    </source>
</evidence>
<name>A0A6B3C6K2_9ACTN</name>
<keyword evidence="5" id="KW-0175">Coiled coil</keyword>
<dbReference type="EMBL" id="JAAGLU010000074">
    <property type="protein sequence ID" value="NEC92481.1"/>
    <property type="molecule type" value="Genomic_DNA"/>
</dbReference>
<dbReference type="GO" id="GO:0006508">
    <property type="term" value="P:proteolysis"/>
    <property type="evidence" value="ECO:0007669"/>
    <property type="project" value="UniProtKB-KW"/>
</dbReference>
<feature type="region of interest" description="Disordered" evidence="6">
    <location>
        <begin position="32"/>
        <end position="52"/>
    </location>
</feature>
<gene>
    <name evidence="9" type="ORF">G3I71_43555</name>
</gene>
<evidence type="ECO:0000256" key="6">
    <source>
        <dbReference type="SAM" id="MobiDB-lite"/>
    </source>
</evidence>
<feature type="domain" description="NlpC/P60" evidence="8">
    <location>
        <begin position="247"/>
        <end position="363"/>
    </location>
</feature>